<dbReference type="SUPFAM" id="SSF46894">
    <property type="entry name" value="C-terminal effector domain of the bipartite response regulators"/>
    <property type="match status" value="1"/>
</dbReference>
<dbReference type="RefSeq" id="WP_048500016.1">
    <property type="nucleotide sequence ID" value="NZ_LFNG01000013.1"/>
</dbReference>
<dbReference type="STRING" id="1304281.ACM44_10600"/>
<dbReference type="Gene3D" id="3.30.450.20">
    <property type="entry name" value="PAS domain"/>
    <property type="match status" value="1"/>
</dbReference>
<dbReference type="PRINTS" id="PR00038">
    <property type="entry name" value="HTHLUXR"/>
</dbReference>
<dbReference type="CDD" id="cd06170">
    <property type="entry name" value="LuxR_C_like"/>
    <property type="match status" value="1"/>
</dbReference>
<dbReference type="GO" id="GO:0003677">
    <property type="term" value="F:DNA binding"/>
    <property type="evidence" value="ECO:0007669"/>
    <property type="project" value="UniProtKB-KW"/>
</dbReference>
<dbReference type="PROSITE" id="PS00622">
    <property type="entry name" value="HTH_LUXR_1"/>
    <property type="match status" value="1"/>
</dbReference>
<comment type="caution">
    <text evidence="5">The sequence shown here is derived from an EMBL/GenBank/DDBJ whole genome shotgun (WGS) entry which is preliminary data.</text>
</comment>
<evidence type="ECO:0000313" key="5">
    <source>
        <dbReference type="EMBL" id="KMQ70755.1"/>
    </source>
</evidence>
<reference evidence="5 6" key="1">
    <citation type="journal article" date="2004" name="Int. J. Syst. Evol. Microbiol.">
        <title>Kaistella koreensis gen. nov., sp. nov., a novel member of the Chryseobacterium-Bergeyella-Riemerella branch.</title>
        <authorList>
            <person name="Kim M.K."/>
            <person name="Im W.T."/>
            <person name="Shin Y.K."/>
            <person name="Lim J.H."/>
            <person name="Kim S.H."/>
            <person name="Lee B.C."/>
            <person name="Park M.Y."/>
            <person name="Lee K.Y."/>
            <person name="Lee S.T."/>
        </authorList>
    </citation>
    <scope>NUCLEOTIDE SEQUENCE [LARGE SCALE GENOMIC DNA]</scope>
    <source>
        <strain evidence="5 6">CCUG 49689</strain>
    </source>
</reference>
<dbReference type="InterPro" id="IPR016032">
    <property type="entry name" value="Sig_transdc_resp-reg_C-effctor"/>
</dbReference>
<evidence type="ECO:0000256" key="3">
    <source>
        <dbReference type="ARBA" id="ARBA00023163"/>
    </source>
</evidence>
<dbReference type="Proteomes" id="UP000035900">
    <property type="component" value="Unassembled WGS sequence"/>
</dbReference>
<dbReference type="PANTHER" id="PTHR44688">
    <property type="entry name" value="DNA-BINDING TRANSCRIPTIONAL ACTIVATOR DEVR_DOSR"/>
    <property type="match status" value="1"/>
</dbReference>
<dbReference type="Gene3D" id="1.10.10.10">
    <property type="entry name" value="Winged helix-like DNA-binding domain superfamily/Winged helix DNA-binding domain"/>
    <property type="match status" value="1"/>
</dbReference>
<protein>
    <submittedName>
        <fullName evidence="5">LuxR family transcriptional regulator</fullName>
    </submittedName>
</protein>
<dbReference type="InterPro" id="IPR036388">
    <property type="entry name" value="WH-like_DNA-bd_sf"/>
</dbReference>
<proteinExistence type="predicted"/>
<keyword evidence="1" id="KW-0805">Transcription regulation</keyword>
<dbReference type="GO" id="GO:0006355">
    <property type="term" value="P:regulation of DNA-templated transcription"/>
    <property type="evidence" value="ECO:0007669"/>
    <property type="project" value="InterPro"/>
</dbReference>
<dbReference type="PATRIC" id="fig|1304281.5.peg.2284"/>
<organism evidence="5 6">
    <name type="scientific">Chryseobacterium koreense CCUG 49689</name>
    <dbReference type="NCBI Taxonomy" id="1304281"/>
    <lineage>
        <taxon>Bacteria</taxon>
        <taxon>Pseudomonadati</taxon>
        <taxon>Bacteroidota</taxon>
        <taxon>Flavobacteriia</taxon>
        <taxon>Flavobacteriales</taxon>
        <taxon>Weeksellaceae</taxon>
        <taxon>Chryseobacterium group</taxon>
        <taxon>Chryseobacterium</taxon>
    </lineage>
</organism>
<dbReference type="PANTHER" id="PTHR44688:SF25">
    <property type="entry name" value="HTH LUXR-TYPE DOMAIN-CONTAINING PROTEIN"/>
    <property type="match status" value="1"/>
</dbReference>
<dbReference type="OrthoDB" id="965844at2"/>
<evidence type="ECO:0000256" key="2">
    <source>
        <dbReference type="ARBA" id="ARBA00023125"/>
    </source>
</evidence>
<dbReference type="AlphaFoldDB" id="A0A0J7LNU9"/>
<name>A0A0J7LNU9_9FLAO</name>
<dbReference type="Pfam" id="PF00196">
    <property type="entry name" value="GerE"/>
    <property type="match status" value="1"/>
</dbReference>
<evidence type="ECO:0000313" key="6">
    <source>
        <dbReference type="Proteomes" id="UP000035900"/>
    </source>
</evidence>
<keyword evidence="2" id="KW-0238">DNA-binding</keyword>
<evidence type="ECO:0000259" key="4">
    <source>
        <dbReference type="PROSITE" id="PS50043"/>
    </source>
</evidence>
<keyword evidence="6" id="KW-1185">Reference proteome</keyword>
<gene>
    <name evidence="5" type="ORF">ACM44_10600</name>
</gene>
<dbReference type="PROSITE" id="PS50043">
    <property type="entry name" value="HTH_LUXR_2"/>
    <property type="match status" value="1"/>
</dbReference>
<sequence>MEEKFKNHPKKPHPLQKIWNRHPGFLKNETGIYKMPSLEKLIGEIFSVGEYYYYTIKLTDSTLSNHHENILKMHGFNTPPQHLSEIIELVHPDDMNFVQEAEQMSVEKMKEIGFEHLMQLKTSYSFRMRTGSGGYEMFHHQSVPTLKSENGQLLEAVNIHTNIHHVAPKNNYFVVVSGIGGRSDFHRMSWPGKHLEDNQENHILSKREIEIITLLAKGLDTTEISEQLFISGHTVRTHRRNMLAKTKCRNSSELISKAFERGYL</sequence>
<evidence type="ECO:0000256" key="1">
    <source>
        <dbReference type="ARBA" id="ARBA00023015"/>
    </source>
</evidence>
<accession>A0A0J7LNU9</accession>
<dbReference type="InterPro" id="IPR000792">
    <property type="entry name" value="Tscrpt_reg_LuxR_C"/>
</dbReference>
<keyword evidence="3" id="KW-0804">Transcription</keyword>
<feature type="domain" description="HTH luxR-type" evidence="4">
    <location>
        <begin position="197"/>
        <end position="262"/>
    </location>
</feature>
<dbReference type="SMART" id="SM00421">
    <property type="entry name" value="HTH_LUXR"/>
    <property type="match status" value="1"/>
</dbReference>
<dbReference type="EMBL" id="LFNG01000013">
    <property type="protein sequence ID" value="KMQ70755.1"/>
    <property type="molecule type" value="Genomic_DNA"/>
</dbReference>